<evidence type="ECO:0000256" key="3">
    <source>
        <dbReference type="ARBA" id="ARBA00022448"/>
    </source>
</evidence>
<dbReference type="EMBL" id="JASAYJ010000026">
    <property type="protein sequence ID" value="MDP8188059.1"/>
    <property type="molecule type" value="Genomic_DNA"/>
</dbReference>
<dbReference type="CDD" id="cd08504">
    <property type="entry name" value="PBP2_OppA"/>
    <property type="match status" value="1"/>
</dbReference>
<comment type="subcellular location">
    <subcellularLocation>
        <location evidence="1">Cell envelope</location>
    </subcellularLocation>
</comment>
<evidence type="ECO:0000256" key="1">
    <source>
        <dbReference type="ARBA" id="ARBA00004196"/>
    </source>
</evidence>
<dbReference type="GO" id="GO:0015833">
    <property type="term" value="P:peptide transport"/>
    <property type="evidence" value="ECO:0007669"/>
    <property type="project" value="TreeGrafter"/>
</dbReference>
<name>A0AAW8CP37_9PAST</name>
<dbReference type="Proteomes" id="UP001230466">
    <property type="component" value="Unassembled WGS sequence"/>
</dbReference>
<evidence type="ECO:0000256" key="4">
    <source>
        <dbReference type="ARBA" id="ARBA00022729"/>
    </source>
</evidence>
<dbReference type="PIRSF" id="PIRSF002741">
    <property type="entry name" value="MppA"/>
    <property type="match status" value="1"/>
</dbReference>
<evidence type="ECO:0000256" key="2">
    <source>
        <dbReference type="ARBA" id="ARBA00005695"/>
    </source>
</evidence>
<dbReference type="PANTHER" id="PTHR30290:SF10">
    <property type="entry name" value="PERIPLASMIC OLIGOPEPTIDE-BINDING PROTEIN-RELATED"/>
    <property type="match status" value="1"/>
</dbReference>
<proteinExistence type="inferred from homology"/>
<dbReference type="AlphaFoldDB" id="A0AAW8CP37"/>
<sequence length="491" mass="56173">MALLLVACDQSNFSTTKQNNRSMDTLTRVIYAKQFYVDPIFTTSAKDTAPLRDLLTGLMIFNKKGNVINGVAEDWQTEDGKTWIFHLKNEARWSNKAPVTAQDFVASWQRLASNQNNSPLADYLIYMGIKNAQAVTSGKKFATELGVMAINEKTLKIELNRTNFQLPLMLTHSALLPTYQGKSPLLDLSFISNGQYQIEHINGNKLTLKATDPTLKFQNVIYVLQNETKTVSDFDIIENPTQKNTQYAFKLPKLCTYFYEFNFADPIIQNKNIRKAIKGMISVNDTVSNFGIPNASILPSSMNIESQTQWQPIVVEQLLHNEGITSQNPIHLTLTYDKQGIHQDIASSIIRSLSRSDLFKVSPQTVEWQDLLKTREQKQFQMIRSGWCTDYVDPAQFLVQFHSKSPENKISYKNEKVDQLLEQLEHTQQSKNERQVLIHQIIQLLEEDVVILPLFQYQRTISLNNSIKGIDKENASEVIYSKDLYRASKEK</sequence>
<dbReference type="FunFam" id="3.90.76.10:FF:000001">
    <property type="entry name" value="Oligopeptide ABC transporter substrate-binding protein"/>
    <property type="match status" value="1"/>
</dbReference>
<evidence type="ECO:0000313" key="6">
    <source>
        <dbReference type="EMBL" id="MDP8188059.1"/>
    </source>
</evidence>
<organism evidence="6 7">
    <name type="scientific">Pasteurella atlantica</name>
    <dbReference type="NCBI Taxonomy" id="2827233"/>
    <lineage>
        <taxon>Bacteria</taxon>
        <taxon>Pseudomonadati</taxon>
        <taxon>Pseudomonadota</taxon>
        <taxon>Gammaproteobacteria</taxon>
        <taxon>Pasteurellales</taxon>
        <taxon>Pasteurellaceae</taxon>
        <taxon>Pasteurella</taxon>
    </lineage>
</organism>
<evidence type="ECO:0000313" key="7">
    <source>
        <dbReference type="Proteomes" id="UP001230466"/>
    </source>
</evidence>
<dbReference type="GO" id="GO:0030288">
    <property type="term" value="C:outer membrane-bounded periplasmic space"/>
    <property type="evidence" value="ECO:0007669"/>
    <property type="project" value="TreeGrafter"/>
</dbReference>
<comment type="similarity">
    <text evidence="2">Belongs to the bacterial solute-binding protein 5 family.</text>
</comment>
<keyword evidence="3" id="KW-0813">Transport</keyword>
<dbReference type="Pfam" id="PF00496">
    <property type="entry name" value="SBP_bac_5"/>
    <property type="match status" value="1"/>
</dbReference>
<accession>A0AAW8CP37</accession>
<comment type="caution">
    <text evidence="6">The sequence shown here is derived from an EMBL/GenBank/DDBJ whole genome shotgun (WGS) entry which is preliminary data.</text>
</comment>
<dbReference type="InterPro" id="IPR030678">
    <property type="entry name" value="Peptide/Ni-bd"/>
</dbReference>
<dbReference type="GO" id="GO:1904680">
    <property type="term" value="F:peptide transmembrane transporter activity"/>
    <property type="evidence" value="ECO:0007669"/>
    <property type="project" value="TreeGrafter"/>
</dbReference>
<feature type="domain" description="Solute-binding protein family 5" evidence="5">
    <location>
        <begin position="67"/>
        <end position="406"/>
    </location>
</feature>
<dbReference type="InterPro" id="IPR000914">
    <property type="entry name" value="SBP_5_dom"/>
</dbReference>
<protein>
    <submittedName>
        <fullName evidence="6">Peptide ABC transporter substrate-binding protein</fullName>
    </submittedName>
</protein>
<reference evidence="6" key="1">
    <citation type="journal article" date="2023" name="Front. Microbiol.">
        <title>Phylogeography and host specificity of Pasteurellaceae pathogenic to sea-farmed fish in the north-east Atlantic.</title>
        <authorList>
            <person name="Gulla S."/>
            <person name="Colquhoun D.J."/>
            <person name="Olsen A.B."/>
            <person name="Spilsberg B."/>
            <person name="Lagesen K."/>
            <person name="Aakesson C.P."/>
            <person name="Strom S."/>
            <person name="Manji F."/>
            <person name="Birkbeck T.H."/>
            <person name="Nilsen H.K."/>
        </authorList>
    </citation>
    <scope>NUCLEOTIDE SEQUENCE</scope>
    <source>
        <strain evidence="6">VIB1234</strain>
    </source>
</reference>
<gene>
    <name evidence="6" type="ORF">QJU78_09845</name>
</gene>
<dbReference type="Gene3D" id="3.10.105.10">
    <property type="entry name" value="Dipeptide-binding Protein, Domain 3"/>
    <property type="match status" value="1"/>
</dbReference>
<dbReference type="Gene3D" id="3.90.76.10">
    <property type="entry name" value="Dipeptide-binding Protein, Domain 1"/>
    <property type="match status" value="1"/>
</dbReference>
<dbReference type="GO" id="GO:0043190">
    <property type="term" value="C:ATP-binding cassette (ABC) transporter complex"/>
    <property type="evidence" value="ECO:0007669"/>
    <property type="project" value="InterPro"/>
</dbReference>
<dbReference type="Gene3D" id="3.40.190.10">
    <property type="entry name" value="Periplasmic binding protein-like II"/>
    <property type="match status" value="1"/>
</dbReference>
<evidence type="ECO:0000259" key="5">
    <source>
        <dbReference type="Pfam" id="PF00496"/>
    </source>
</evidence>
<keyword evidence="4" id="KW-0732">Signal</keyword>
<dbReference type="RefSeq" id="WP_211599303.1">
    <property type="nucleotide sequence ID" value="NZ_JAGRQI010000028.1"/>
</dbReference>
<dbReference type="InterPro" id="IPR039424">
    <property type="entry name" value="SBP_5"/>
</dbReference>
<dbReference type="PANTHER" id="PTHR30290">
    <property type="entry name" value="PERIPLASMIC BINDING COMPONENT OF ABC TRANSPORTER"/>
    <property type="match status" value="1"/>
</dbReference>
<dbReference type="SUPFAM" id="SSF53850">
    <property type="entry name" value="Periplasmic binding protein-like II"/>
    <property type="match status" value="1"/>
</dbReference>